<dbReference type="PANTHER" id="PTHR14320:SF2">
    <property type="entry name" value="COILED-COIL DOMAIN-CONTAINING PROTEIN 181"/>
    <property type="match status" value="1"/>
</dbReference>
<keyword evidence="9" id="KW-0175">Coiled coil</keyword>
<feature type="region of interest" description="Disordered" evidence="14">
    <location>
        <begin position="73"/>
        <end position="263"/>
    </location>
</feature>
<keyword evidence="10" id="KW-0969">Cilium</keyword>
<protein>
    <recommendedName>
        <fullName evidence="5">Coiled-coil domain-containing protein 181</fullName>
    </recommendedName>
</protein>
<evidence type="ECO:0000256" key="1">
    <source>
        <dbReference type="ARBA" id="ARBA00002213"/>
    </source>
</evidence>
<comment type="function">
    <text evidence="1">Microtubule-binding protein that localizes to the microtubular manchette of elongating spermatids.</text>
</comment>
<feature type="region of interest" description="Disordered" evidence="14">
    <location>
        <begin position="413"/>
        <end position="440"/>
    </location>
</feature>
<dbReference type="EMBL" id="PZQS01000006">
    <property type="protein sequence ID" value="PVD28137.1"/>
    <property type="molecule type" value="Genomic_DNA"/>
</dbReference>
<feature type="compositionally biased region" description="Acidic residues" evidence="14">
    <location>
        <begin position="104"/>
        <end position="115"/>
    </location>
</feature>
<feature type="compositionally biased region" description="Low complexity" evidence="14">
    <location>
        <begin position="119"/>
        <end position="128"/>
    </location>
</feature>
<evidence type="ECO:0000256" key="14">
    <source>
        <dbReference type="SAM" id="MobiDB-lite"/>
    </source>
</evidence>
<dbReference type="GO" id="GO:0005874">
    <property type="term" value="C:microtubule"/>
    <property type="evidence" value="ECO:0007669"/>
    <property type="project" value="UniProtKB-KW"/>
</dbReference>
<feature type="compositionally biased region" description="Basic and acidic residues" evidence="14">
    <location>
        <begin position="363"/>
        <end position="399"/>
    </location>
</feature>
<keyword evidence="16" id="KW-1185">Reference proteome</keyword>
<dbReference type="OrthoDB" id="6288248at2759"/>
<dbReference type="STRING" id="400727.A0A2T7P3Y5"/>
<dbReference type="PANTHER" id="PTHR14320">
    <property type="entry name" value="COILED-COIL DOMAIN-CONTAINING PROTEIN 181"/>
    <property type="match status" value="1"/>
</dbReference>
<feature type="compositionally biased region" description="Basic and acidic residues" evidence="14">
    <location>
        <begin position="186"/>
        <end position="219"/>
    </location>
</feature>
<evidence type="ECO:0000256" key="10">
    <source>
        <dbReference type="ARBA" id="ARBA00023069"/>
    </source>
</evidence>
<dbReference type="InterPro" id="IPR026687">
    <property type="entry name" value="CCDC181"/>
</dbReference>
<evidence type="ECO:0000256" key="9">
    <source>
        <dbReference type="ARBA" id="ARBA00023054"/>
    </source>
</evidence>
<proteinExistence type="inferred from homology"/>
<evidence type="ECO:0000256" key="7">
    <source>
        <dbReference type="ARBA" id="ARBA00022701"/>
    </source>
</evidence>
<keyword evidence="12" id="KW-0966">Cell projection</keyword>
<evidence type="ECO:0000256" key="13">
    <source>
        <dbReference type="ARBA" id="ARBA00047162"/>
    </source>
</evidence>
<dbReference type="GO" id="GO:0008017">
    <property type="term" value="F:microtubule binding"/>
    <property type="evidence" value="ECO:0007669"/>
    <property type="project" value="InterPro"/>
</dbReference>
<feature type="region of interest" description="Disordered" evidence="14">
    <location>
        <begin position="1"/>
        <end position="53"/>
    </location>
</feature>
<keyword evidence="11" id="KW-0206">Cytoskeleton</keyword>
<sequence>MWGPQQPIRTSSSSKSSGLATSQECQLTSQHSEPALIDKGKKTTTRRAMSEQNQRDLLKALARERFALIMDETSIERQAAPDPVDVADGVNSPGIKQSESDYIYNDDFENADFNEESSSRSSSLTTTSEKSEYTKSEKGELETSGKAGSEKDGKEGQPAKSPRSPYDDQQSDDSEPEPEDDPPEYNVKERLKELNDELAREPYPEEDDRKHRVDFKEELVDLVAPPAPDTSDDETPRKTIKDESDKEQPFNNKANSDGSEKKQFVIERDGKFFILAAHELTASERAMLNVDKDGKAAHDDVGDHNDNRKIKVRSNDNFTAEGKRDLKPTPPLKPRPFTAQPKSQSSSSSLRPRSAGWNYGMSPDEKQRAKERAKLREQRQQEEERRHKTEEEYRRKEAEDAYQAWLQQKLEVLRKTKDEEDKKKQTAAKEDKSTENEKAYQTWLKEKQGQMKREKLLKKRQEQEIQEGYYIRSREECDKAYREWLRKKYAEVLKQRSAEKQRNKTYRILMRKTRKNAMMVRSIHQAQAFRYVDYYGYRY</sequence>
<name>A0A2T7P3Y5_POMCA</name>
<feature type="compositionally biased region" description="Polar residues" evidence="14">
    <location>
        <begin position="18"/>
        <end position="32"/>
    </location>
</feature>
<evidence type="ECO:0000256" key="12">
    <source>
        <dbReference type="ARBA" id="ARBA00023273"/>
    </source>
</evidence>
<reference evidence="15 16" key="1">
    <citation type="submission" date="2018-04" db="EMBL/GenBank/DDBJ databases">
        <title>The genome of golden apple snail Pomacea canaliculata provides insight into stress tolerance and invasive adaptation.</title>
        <authorList>
            <person name="Liu C."/>
            <person name="Liu B."/>
            <person name="Ren Y."/>
            <person name="Zhang Y."/>
            <person name="Wang H."/>
            <person name="Li S."/>
            <person name="Jiang F."/>
            <person name="Yin L."/>
            <person name="Zhang G."/>
            <person name="Qian W."/>
            <person name="Fan W."/>
        </authorList>
    </citation>
    <scope>NUCLEOTIDE SEQUENCE [LARGE SCALE GENOMIC DNA]</scope>
    <source>
        <strain evidence="15">SZHN2017</strain>
        <tissue evidence="15">Muscle</tissue>
    </source>
</reference>
<keyword evidence="7" id="KW-0493">Microtubule</keyword>
<gene>
    <name evidence="15" type="ORF">C0Q70_10722</name>
</gene>
<keyword evidence="6" id="KW-0963">Cytoplasm</keyword>
<feature type="compositionally biased region" description="Basic and acidic residues" evidence="14">
    <location>
        <begin position="129"/>
        <end position="157"/>
    </location>
</feature>
<comment type="subcellular location">
    <subcellularLocation>
        <location evidence="2">Cell projection</location>
        <location evidence="2">Cilium</location>
        <location evidence="2">Flagellum</location>
    </subcellularLocation>
    <subcellularLocation>
        <location evidence="3">Cytoplasm</location>
        <location evidence="3">Cytoskeleton</location>
    </subcellularLocation>
</comment>
<evidence type="ECO:0000256" key="2">
    <source>
        <dbReference type="ARBA" id="ARBA00004230"/>
    </source>
</evidence>
<feature type="compositionally biased region" description="Acidic residues" evidence="14">
    <location>
        <begin position="169"/>
        <end position="183"/>
    </location>
</feature>
<comment type="similarity">
    <text evidence="4">Belongs to the CCDC181 family.</text>
</comment>
<dbReference type="GO" id="GO:0031514">
    <property type="term" value="C:motile cilium"/>
    <property type="evidence" value="ECO:0007669"/>
    <property type="project" value="UniProtKB-SubCell"/>
</dbReference>
<evidence type="ECO:0000256" key="3">
    <source>
        <dbReference type="ARBA" id="ARBA00004245"/>
    </source>
</evidence>
<comment type="caution">
    <text evidence="15">The sequence shown here is derived from an EMBL/GenBank/DDBJ whole genome shotgun (WGS) entry which is preliminary data.</text>
</comment>
<organism evidence="15 16">
    <name type="scientific">Pomacea canaliculata</name>
    <name type="common">Golden apple snail</name>
    <dbReference type="NCBI Taxonomy" id="400727"/>
    <lineage>
        <taxon>Eukaryota</taxon>
        <taxon>Metazoa</taxon>
        <taxon>Spiralia</taxon>
        <taxon>Lophotrochozoa</taxon>
        <taxon>Mollusca</taxon>
        <taxon>Gastropoda</taxon>
        <taxon>Caenogastropoda</taxon>
        <taxon>Architaenioglossa</taxon>
        <taxon>Ampullarioidea</taxon>
        <taxon>Ampullariidae</taxon>
        <taxon>Pomacea</taxon>
    </lineage>
</organism>
<evidence type="ECO:0000256" key="5">
    <source>
        <dbReference type="ARBA" id="ARBA00022306"/>
    </source>
</evidence>
<evidence type="ECO:0000313" key="16">
    <source>
        <dbReference type="Proteomes" id="UP000245119"/>
    </source>
</evidence>
<comment type="subunit">
    <text evidence="13">Homodimer. Interacts with HOOK1. Interacts with HOOK2. Interacts with HOOK3.</text>
</comment>
<dbReference type="AlphaFoldDB" id="A0A2T7P3Y5"/>
<evidence type="ECO:0000256" key="11">
    <source>
        <dbReference type="ARBA" id="ARBA00023212"/>
    </source>
</evidence>
<dbReference type="Proteomes" id="UP000245119">
    <property type="component" value="Linkage Group LG6"/>
</dbReference>
<keyword evidence="8" id="KW-0282">Flagellum</keyword>
<evidence type="ECO:0000256" key="8">
    <source>
        <dbReference type="ARBA" id="ARBA00022846"/>
    </source>
</evidence>
<evidence type="ECO:0000256" key="6">
    <source>
        <dbReference type="ARBA" id="ARBA00022490"/>
    </source>
</evidence>
<feature type="compositionally biased region" description="Basic and acidic residues" evidence="14">
    <location>
        <begin position="295"/>
        <end position="309"/>
    </location>
</feature>
<accession>A0A2T7P3Y5</accession>
<evidence type="ECO:0000313" key="15">
    <source>
        <dbReference type="EMBL" id="PVD28137.1"/>
    </source>
</evidence>
<evidence type="ECO:0000256" key="4">
    <source>
        <dbReference type="ARBA" id="ARBA00005737"/>
    </source>
</evidence>
<feature type="compositionally biased region" description="Basic and acidic residues" evidence="14">
    <location>
        <begin position="234"/>
        <end position="248"/>
    </location>
</feature>
<feature type="region of interest" description="Disordered" evidence="14">
    <location>
        <begin position="295"/>
        <end position="399"/>
    </location>
</feature>